<evidence type="ECO:0000256" key="3">
    <source>
        <dbReference type="ARBA" id="ARBA00022884"/>
    </source>
</evidence>
<evidence type="ECO:0000256" key="4">
    <source>
        <dbReference type="ARBA" id="ARBA00023242"/>
    </source>
</evidence>
<dbReference type="AlphaFoldDB" id="A0A8J7P151"/>
<comment type="caution">
    <text evidence="6">The sequence shown here is derived from an EMBL/GenBank/DDBJ whole genome shotgun (WGS) entry which is preliminary data.</text>
</comment>
<dbReference type="GO" id="GO:0005634">
    <property type="term" value="C:nucleus"/>
    <property type="evidence" value="ECO:0007669"/>
    <property type="project" value="UniProtKB-SubCell"/>
</dbReference>
<dbReference type="PANTHER" id="PTHR11208">
    <property type="entry name" value="RNA-BINDING PROTEIN RELATED"/>
    <property type="match status" value="1"/>
</dbReference>
<evidence type="ECO:0000313" key="7">
    <source>
        <dbReference type="Proteomes" id="UP000736164"/>
    </source>
</evidence>
<dbReference type="EMBL" id="JAAWVO010054850">
    <property type="protein sequence ID" value="MBN3321391.1"/>
    <property type="molecule type" value="Genomic_DNA"/>
</dbReference>
<keyword evidence="3" id="KW-0694">RNA-binding</keyword>
<dbReference type="Pfam" id="PF22675">
    <property type="entry name" value="KH-I_KHDC4-BBP"/>
    <property type="match status" value="1"/>
</dbReference>
<comment type="subcellular location">
    <subcellularLocation>
        <location evidence="1">Nucleus</location>
    </subcellularLocation>
</comment>
<accession>A0A8J7P151</accession>
<dbReference type="GO" id="GO:0003729">
    <property type="term" value="F:mRNA binding"/>
    <property type="evidence" value="ECO:0007669"/>
    <property type="project" value="TreeGrafter"/>
</dbReference>
<dbReference type="Gene3D" id="3.30.1370.10">
    <property type="entry name" value="K Homology domain, type 1"/>
    <property type="match status" value="1"/>
</dbReference>
<keyword evidence="7" id="KW-1185">Reference proteome</keyword>
<dbReference type="InterPro" id="IPR055256">
    <property type="entry name" value="KH_1_KHDC4/BBP-like"/>
</dbReference>
<dbReference type="Proteomes" id="UP000736164">
    <property type="component" value="Unassembled WGS sequence"/>
</dbReference>
<dbReference type="PANTHER" id="PTHR11208:SF131">
    <property type="entry name" value="PROTEIN QUAKING-A"/>
    <property type="match status" value="1"/>
</dbReference>
<name>A0A8J7P151_ATRSP</name>
<dbReference type="CDD" id="cd22465">
    <property type="entry name" value="KH-I_Hqk"/>
    <property type="match status" value="1"/>
</dbReference>
<proteinExistence type="predicted"/>
<dbReference type="InterPro" id="IPR045071">
    <property type="entry name" value="BBP-like"/>
</dbReference>
<dbReference type="InterPro" id="IPR004087">
    <property type="entry name" value="KH_dom"/>
</dbReference>
<dbReference type="InterPro" id="IPR036612">
    <property type="entry name" value="KH_dom_type_1_sf"/>
</dbReference>
<dbReference type="Pfam" id="PF16551">
    <property type="entry name" value="Quaking_NLS"/>
    <property type="match status" value="1"/>
</dbReference>
<sequence>MSITVSLVHVVLQRPESGTSSGPTSSQGAGMDIALLARLAAYRFNSVPLQTLQPCAQSPLFLQRGDRIVIDTSALPREPKHSPPHSNCCGLLAGRGRWLVPPPWQGLQIKMKEPTIEIEINRVRKDMYNDTVNGLIEKHPLELPEAVGPIVHLQEKLFVPVKEYPDYNFVGRILGPRGLTAKQLEAETGCKIMVRGKSSMRDRKKEEQNRGKPNWEHLNEDLHVLITVEDTQTRAEIKMRRAVEEVKKLLVPAAEGEDNLKKMQLMELAILNGTYRDTNIKTPTLAFSLAAAAAAAQGPRLIAAPTGQVLPPSALRPPTPAGTPIMNIIRPIQTAAMIPNGTPTLVPPTPDAGIIYASPYDYPYALAPASLLEYPIEPSGVLGAMATKVRRHDTRVHPYQRIVTADRG</sequence>
<gene>
    <name evidence="6" type="primary">Qkia</name>
    <name evidence="6" type="ORF">GTO95_0014909</name>
</gene>
<keyword evidence="4" id="KW-0539">Nucleus</keyword>
<feature type="domain" description="K Homology" evidence="5">
    <location>
        <begin position="151"/>
        <end position="245"/>
    </location>
</feature>
<evidence type="ECO:0000256" key="2">
    <source>
        <dbReference type="ARBA" id="ARBA00022473"/>
    </source>
</evidence>
<reference evidence="6" key="1">
    <citation type="journal article" date="2021" name="Cell">
        <title>Tracing the genetic footprints of vertebrate landing in non-teleost ray-finned fishes.</title>
        <authorList>
            <person name="Bi X."/>
            <person name="Wang K."/>
            <person name="Yang L."/>
            <person name="Pan H."/>
            <person name="Jiang H."/>
            <person name="Wei Q."/>
            <person name="Fang M."/>
            <person name="Yu H."/>
            <person name="Zhu C."/>
            <person name="Cai Y."/>
            <person name="He Y."/>
            <person name="Gan X."/>
            <person name="Zeng H."/>
            <person name="Yu D."/>
            <person name="Zhu Y."/>
            <person name="Jiang H."/>
            <person name="Qiu Q."/>
            <person name="Yang H."/>
            <person name="Zhang Y.E."/>
            <person name="Wang W."/>
            <person name="Zhu M."/>
            <person name="He S."/>
            <person name="Zhang G."/>
        </authorList>
    </citation>
    <scope>NUCLEOTIDE SEQUENCE</scope>
    <source>
        <strain evidence="6">Allg_001</strain>
    </source>
</reference>
<organism evidence="6 7">
    <name type="scientific">Atractosteus spatula</name>
    <name type="common">Alligator gar</name>
    <name type="synonym">Lepisosteus spatula</name>
    <dbReference type="NCBI Taxonomy" id="7917"/>
    <lineage>
        <taxon>Eukaryota</taxon>
        <taxon>Metazoa</taxon>
        <taxon>Chordata</taxon>
        <taxon>Craniata</taxon>
        <taxon>Vertebrata</taxon>
        <taxon>Euteleostomi</taxon>
        <taxon>Actinopterygii</taxon>
        <taxon>Neopterygii</taxon>
        <taxon>Holostei</taxon>
        <taxon>Semionotiformes</taxon>
        <taxon>Lepisosteidae</taxon>
        <taxon>Atractosteus</taxon>
    </lineage>
</organism>
<dbReference type="SMART" id="SM00322">
    <property type="entry name" value="KH"/>
    <property type="match status" value="1"/>
</dbReference>
<feature type="non-terminal residue" evidence="6">
    <location>
        <position position="408"/>
    </location>
</feature>
<evidence type="ECO:0000313" key="6">
    <source>
        <dbReference type="EMBL" id="MBN3321391.1"/>
    </source>
</evidence>
<dbReference type="GO" id="GO:0048024">
    <property type="term" value="P:regulation of mRNA splicing, via spliceosome"/>
    <property type="evidence" value="ECO:0007669"/>
    <property type="project" value="TreeGrafter"/>
</dbReference>
<evidence type="ECO:0000256" key="1">
    <source>
        <dbReference type="ARBA" id="ARBA00004123"/>
    </source>
</evidence>
<protein>
    <submittedName>
        <fullName evidence="6">QKIA protein</fullName>
    </submittedName>
</protein>
<keyword evidence="2" id="KW-0217">Developmental protein</keyword>
<evidence type="ECO:0000259" key="5">
    <source>
        <dbReference type="SMART" id="SM00322"/>
    </source>
</evidence>
<dbReference type="SUPFAM" id="SSF54791">
    <property type="entry name" value="Eukaryotic type KH-domain (KH-domain type I)"/>
    <property type="match status" value="1"/>
</dbReference>
<feature type="non-terminal residue" evidence="6">
    <location>
        <position position="1"/>
    </location>
</feature>
<dbReference type="InterPro" id="IPR032367">
    <property type="entry name" value="Quaking_NLS"/>
</dbReference>
<dbReference type="FunFam" id="3.30.1370.10:FF:000055">
    <property type="entry name" value="protein quaking isoform X1"/>
    <property type="match status" value="1"/>
</dbReference>